<proteinExistence type="predicted"/>
<feature type="region of interest" description="Disordered" evidence="1">
    <location>
        <begin position="1"/>
        <end position="36"/>
    </location>
</feature>
<comment type="caution">
    <text evidence="2">The sequence shown here is derived from an EMBL/GenBank/DDBJ whole genome shotgun (WGS) entry which is preliminary data.</text>
</comment>
<feature type="non-terminal residue" evidence="2">
    <location>
        <position position="1"/>
    </location>
</feature>
<protein>
    <submittedName>
        <fullName evidence="2">Uncharacterized protein</fullName>
    </submittedName>
</protein>
<evidence type="ECO:0000313" key="2">
    <source>
        <dbReference type="EMBL" id="MCI72871.1"/>
    </source>
</evidence>
<dbReference type="AlphaFoldDB" id="A0A392UH34"/>
<evidence type="ECO:0000313" key="3">
    <source>
        <dbReference type="Proteomes" id="UP000265520"/>
    </source>
</evidence>
<feature type="compositionally biased region" description="Low complexity" evidence="1">
    <location>
        <begin position="11"/>
        <end position="21"/>
    </location>
</feature>
<keyword evidence="3" id="KW-1185">Reference proteome</keyword>
<evidence type="ECO:0000256" key="1">
    <source>
        <dbReference type="SAM" id="MobiDB-lite"/>
    </source>
</evidence>
<sequence length="36" mass="4109">LEPDDDEHMQEAQPEPQAEQVAEVDDLSDFHNPFEG</sequence>
<dbReference type="EMBL" id="LXQA010826974">
    <property type="protein sequence ID" value="MCI72871.1"/>
    <property type="molecule type" value="Genomic_DNA"/>
</dbReference>
<organism evidence="2 3">
    <name type="scientific">Trifolium medium</name>
    <dbReference type="NCBI Taxonomy" id="97028"/>
    <lineage>
        <taxon>Eukaryota</taxon>
        <taxon>Viridiplantae</taxon>
        <taxon>Streptophyta</taxon>
        <taxon>Embryophyta</taxon>
        <taxon>Tracheophyta</taxon>
        <taxon>Spermatophyta</taxon>
        <taxon>Magnoliopsida</taxon>
        <taxon>eudicotyledons</taxon>
        <taxon>Gunneridae</taxon>
        <taxon>Pentapetalae</taxon>
        <taxon>rosids</taxon>
        <taxon>fabids</taxon>
        <taxon>Fabales</taxon>
        <taxon>Fabaceae</taxon>
        <taxon>Papilionoideae</taxon>
        <taxon>50 kb inversion clade</taxon>
        <taxon>NPAAA clade</taxon>
        <taxon>Hologalegina</taxon>
        <taxon>IRL clade</taxon>
        <taxon>Trifolieae</taxon>
        <taxon>Trifolium</taxon>
    </lineage>
</organism>
<name>A0A392UH34_9FABA</name>
<accession>A0A392UH34</accession>
<dbReference type="Proteomes" id="UP000265520">
    <property type="component" value="Unassembled WGS sequence"/>
</dbReference>
<reference evidence="2 3" key="1">
    <citation type="journal article" date="2018" name="Front. Plant Sci.">
        <title>Red Clover (Trifolium pratense) and Zigzag Clover (T. medium) - A Picture of Genomic Similarities and Differences.</title>
        <authorList>
            <person name="Dluhosova J."/>
            <person name="Istvanek J."/>
            <person name="Nedelnik J."/>
            <person name="Repkova J."/>
        </authorList>
    </citation>
    <scope>NUCLEOTIDE SEQUENCE [LARGE SCALE GENOMIC DNA]</scope>
    <source>
        <strain evidence="3">cv. 10/8</strain>
        <tissue evidence="2">Leaf</tissue>
    </source>
</reference>